<evidence type="ECO:0000256" key="2">
    <source>
        <dbReference type="ARBA" id="ARBA00005695"/>
    </source>
</evidence>
<dbReference type="SUPFAM" id="SSF53850">
    <property type="entry name" value="Periplasmic binding protein-like II"/>
    <property type="match status" value="1"/>
</dbReference>
<dbReference type="Proteomes" id="UP000663629">
    <property type="component" value="Plasmid p1"/>
</dbReference>
<dbReference type="PANTHER" id="PTHR30290:SF10">
    <property type="entry name" value="PERIPLASMIC OLIGOPEPTIDE-BINDING PROTEIN-RELATED"/>
    <property type="match status" value="1"/>
</dbReference>
<evidence type="ECO:0000256" key="1">
    <source>
        <dbReference type="ARBA" id="ARBA00004418"/>
    </source>
</evidence>
<evidence type="ECO:0000256" key="4">
    <source>
        <dbReference type="ARBA" id="ARBA00022729"/>
    </source>
</evidence>
<reference evidence="6 7" key="1">
    <citation type="submission" date="2021-02" db="EMBL/GenBank/DDBJ databases">
        <title>Paracoccus methylovroum sp.nov., a new methanol and methylamine utilizing methylotrophic denitrifer.</title>
        <authorList>
            <person name="Timsy T."/>
            <person name="Behrendt U."/>
            <person name="Ulrich A."/>
            <person name="Spanner T."/>
            <person name="Foesel B.U."/>
            <person name="Horn M.A."/>
            <person name="Kolb S."/>
        </authorList>
    </citation>
    <scope>NUCLEOTIDE SEQUENCE [LARGE SCALE GENOMIC DNA]</scope>
    <source>
        <strain evidence="6 7">H4-D09</strain>
        <plasmid evidence="6 7">p1</plasmid>
    </source>
</reference>
<dbReference type="Pfam" id="PF00496">
    <property type="entry name" value="SBP_bac_5"/>
    <property type="match status" value="1"/>
</dbReference>
<evidence type="ECO:0000256" key="3">
    <source>
        <dbReference type="ARBA" id="ARBA00022448"/>
    </source>
</evidence>
<protein>
    <submittedName>
        <fullName evidence="6">ABC transporter substrate-binding protein</fullName>
    </submittedName>
</protein>
<dbReference type="InterPro" id="IPR000914">
    <property type="entry name" value="SBP_5_dom"/>
</dbReference>
<name>A0ABX7JLW8_9RHOB</name>
<dbReference type="Gene3D" id="3.40.190.10">
    <property type="entry name" value="Periplasmic binding protein-like II"/>
    <property type="match status" value="1"/>
</dbReference>
<evidence type="ECO:0000259" key="5">
    <source>
        <dbReference type="Pfam" id="PF00496"/>
    </source>
</evidence>
<dbReference type="PIRSF" id="PIRSF002741">
    <property type="entry name" value="MppA"/>
    <property type="match status" value="1"/>
</dbReference>
<keyword evidence="3" id="KW-0813">Transport</keyword>
<dbReference type="EMBL" id="CP070369">
    <property type="protein sequence ID" value="QRZ14323.1"/>
    <property type="molecule type" value="Genomic_DNA"/>
</dbReference>
<dbReference type="InterPro" id="IPR039424">
    <property type="entry name" value="SBP_5"/>
</dbReference>
<evidence type="ECO:0000313" key="6">
    <source>
        <dbReference type="EMBL" id="QRZ14323.1"/>
    </source>
</evidence>
<keyword evidence="4" id="KW-0732">Signal</keyword>
<dbReference type="Gene3D" id="3.10.105.10">
    <property type="entry name" value="Dipeptide-binding Protein, Domain 3"/>
    <property type="match status" value="1"/>
</dbReference>
<sequence>MTIRNGISRRGLLAGAAGMTATGIMAGGLILPRGALAQSAPQKGGQFRIGHSGGATSDTIDPATFAAGPVVTAMLAVCNNLIEIDAKGQAVPELAESYEPDAEARIWTFRIRDAQFGDGRKVTANDVVASFNHHRGDNTVSGAKGALAQVRDIRADGDNVVMFELESGNADFAYLTSDYHFIIMPANSDGTLNWQSGLGTGGYTLVDHEPGVRITLKRRDDYWKPDRAWFDDVTLMTINDPTARQNALMTGEVDAVNGPDLSTIHLLQRRPGITLVETTGTAHYTMPAFCDVAPFNDVNVRLALKHAINRQEIIEKVLRGYGQVANDSPIAPANRYYAADLPQNSYDPDKAKHYLQKAGLSDLTVELSTSNAAFTGAVDAAQLFQQSAKAAGININVKREPEDGYWSNVWLKKPFCVGYWNGRPTEDDMFSLVYSKGAEWNESHWDNAHFNELLLKARAELDDNLRREMYTEMQGLVSQDGGTIIPVFVNYVDAHNDKVAHGEVAGDRFFDGWKLVERWYAA</sequence>
<dbReference type="PANTHER" id="PTHR30290">
    <property type="entry name" value="PERIPLASMIC BINDING COMPONENT OF ABC TRANSPORTER"/>
    <property type="match status" value="1"/>
</dbReference>
<proteinExistence type="inferred from homology"/>
<dbReference type="CDD" id="cd08503">
    <property type="entry name" value="PBP2_NikA_DppA_OppA_like_17"/>
    <property type="match status" value="1"/>
</dbReference>
<accession>A0ABX7JLW8</accession>
<organism evidence="6 7">
    <name type="scientific">Paracoccus methylovorus</name>
    <dbReference type="NCBI Taxonomy" id="2812658"/>
    <lineage>
        <taxon>Bacteria</taxon>
        <taxon>Pseudomonadati</taxon>
        <taxon>Pseudomonadota</taxon>
        <taxon>Alphaproteobacteria</taxon>
        <taxon>Rhodobacterales</taxon>
        <taxon>Paracoccaceae</taxon>
        <taxon>Paracoccus</taxon>
    </lineage>
</organism>
<keyword evidence="6" id="KW-0614">Plasmid</keyword>
<dbReference type="InterPro" id="IPR006311">
    <property type="entry name" value="TAT_signal"/>
</dbReference>
<dbReference type="RefSeq" id="WP_205295300.1">
    <property type="nucleotide sequence ID" value="NZ_CP070369.1"/>
</dbReference>
<keyword evidence="7" id="KW-1185">Reference proteome</keyword>
<comment type="similarity">
    <text evidence="2">Belongs to the bacterial solute-binding protein 5 family.</text>
</comment>
<feature type="domain" description="Solute-binding protein family 5" evidence="5">
    <location>
        <begin position="90"/>
        <end position="440"/>
    </location>
</feature>
<comment type="subcellular location">
    <subcellularLocation>
        <location evidence="1">Periplasm</location>
    </subcellularLocation>
</comment>
<dbReference type="PROSITE" id="PS51318">
    <property type="entry name" value="TAT"/>
    <property type="match status" value="1"/>
</dbReference>
<dbReference type="Gene3D" id="3.90.76.10">
    <property type="entry name" value="Dipeptide-binding Protein, Domain 1"/>
    <property type="match status" value="1"/>
</dbReference>
<geneLocation type="plasmid" evidence="6 7">
    <name>p1</name>
</geneLocation>
<gene>
    <name evidence="6" type="ORF">JWJ88_12595</name>
</gene>
<dbReference type="InterPro" id="IPR030678">
    <property type="entry name" value="Peptide/Ni-bd"/>
</dbReference>
<evidence type="ECO:0000313" key="7">
    <source>
        <dbReference type="Proteomes" id="UP000663629"/>
    </source>
</evidence>